<protein>
    <recommendedName>
        <fullName evidence="3">Serine protease</fullName>
    </recommendedName>
</protein>
<organism evidence="1 2">
    <name type="scientific">Jiangella mangrovi</name>
    <dbReference type="NCBI Taxonomy" id="1524084"/>
    <lineage>
        <taxon>Bacteria</taxon>
        <taxon>Bacillati</taxon>
        <taxon>Actinomycetota</taxon>
        <taxon>Actinomycetes</taxon>
        <taxon>Jiangellales</taxon>
        <taxon>Jiangellaceae</taxon>
        <taxon>Jiangella</taxon>
    </lineage>
</organism>
<accession>A0A7W9LLM9</accession>
<dbReference type="RefSeq" id="WP_184822833.1">
    <property type="nucleotide sequence ID" value="NZ_JACHMM010000001.1"/>
</dbReference>
<evidence type="ECO:0000313" key="2">
    <source>
        <dbReference type="Proteomes" id="UP000542813"/>
    </source>
</evidence>
<dbReference type="InterPro" id="IPR043504">
    <property type="entry name" value="Peptidase_S1_PA_chymotrypsin"/>
</dbReference>
<dbReference type="Proteomes" id="UP000542813">
    <property type="component" value="Unassembled WGS sequence"/>
</dbReference>
<evidence type="ECO:0000313" key="1">
    <source>
        <dbReference type="EMBL" id="MBB5788262.1"/>
    </source>
</evidence>
<dbReference type="SUPFAM" id="SSF50494">
    <property type="entry name" value="Trypsin-like serine proteases"/>
    <property type="match status" value="1"/>
</dbReference>
<proteinExistence type="predicted"/>
<gene>
    <name evidence="1" type="ORF">HD601_002837</name>
</gene>
<evidence type="ECO:0008006" key="3">
    <source>
        <dbReference type="Google" id="ProtNLM"/>
    </source>
</evidence>
<dbReference type="InterPro" id="IPR009003">
    <property type="entry name" value="Peptidase_S1_PA"/>
</dbReference>
<name>A0A7W9LLM9_9ACTN</name>
<dbReference type="Gene3D" id="2.40.10.10">
    <property type="entry name" value="Trypsin-like serine proteases"/>
    <property type="match status" value="2"/>
</dbReference>
<comment type="caution">
    <text evidence="1">The sequence shown here is derived from an EMBL/GenBank/DDBJ whole genome shotgun (WGS) entry which is preliminary data.</text>
</comment>
<dbReference type="AlphaFoldDB" id="A0A7W9LLM9"/>
<dbReference type="EMBL" id="JACHMM010000001">
    <property type="protein sequence ID" value="MBB5788262.1"/>
    <property type="molecule type" value="Genomic_DNA"/>
</dbReference>
<reference evidence="1 2" key="1">
    <citation type="submission" date="2020-08" db="EMBL/GenBank/DDBJ databases">
        <title>Sequencing the genomes of 1000 actinobacteria strains.</title>
        <authorList>
            <person name="Klenk H.-P."/>
        </authorList>
    </citation>
    <scope>NUCLEOTIDE SEQUENCE [LARGE SCALE GENOMIC DNA]</scope>
    <source>
        <strain evidence="1 2">DSM 102122</strain>
    </source>
</reference>
<sequence>MELQTAREIKAELRRRTTALAAPPRPHTPTGGVAVGVCVVGPRTYGVAVRTFGTSELAQAVVEAGRELAGDQCDVRDVGVVRAHTVTQQWDPADLQQRHRPLRPGLSVSHLDVTAGTIGGFVVPASDGDGGGVLVLSNNHVLADSDRGRPGDVIVQPGVADGGAPAADRIGVLDGVVALDEVAPNLVDAATARLDDGVEMSADYPGGPLTGWVAVTDDVAVEKAGRTTGLTQGRVSAIEIDGISVQYPSGVLEFDDQIEVTGGGRDGFSSGGDSGSVVYRPDTMQAVGLLFAGSDTGGPDGQGLTYCNPIGTVLEKLGVRFA</sequence>
<keyword evidence="2" id="KW-1185">Reference proteome</keyword>